<dbReference type="EMBL" id="OV725079">
    <property type="protein sequence ID" value="CAH1395981.1"/>
    <property type="molecule type" value="Genomic_DNA"/>
</dbReference>
<organism evidence="1 2">
    <name type="scientific">Nezara viridula</name>
    <name type="common">Southern green stink bug</name>
    <name type="synonym">Cimex viridulus</name>
    <dbReference type="NCBI Taxonomy" id="85310"/>
    <lineage>
        <taxon>Eukaryota</taxon>
        <taxon>Metazoa</taxon>
        <taxon>Ecdysozoa</taxon>
        <taxon>Arthropoda</taxon>
        <taxon>Hexapoda</taxon>
        <taxon>Insecta</taxon>
        <taxon>Pterygota</taxon>
        <taxon>Neoptera</taxon>
        <taxon>Paraneoptera</taxon>
        <taxon>Hemiptera</taxon>
        <taxon>Heteroptera</taxon>
        <taxon>Panheteroptera</taxon>
        <taxon>Pentatomomorpha</taxon>
        <taxon>Pentatomoidea</taxon>
        <taxon>Pentatomidae</taxon>
        <taxon>Pentatominae</taxon>
        <taxon>Nezara</taxon>
    </lineage>
</organism>
<reference evidence="1" key="1">
    <citation type="submission" date="2022-01" db="EMBL/GenBank/DDBJ databases">
        <authorList>
            <person name="King R."/>
        </authorList>
    </citation>
    <scope>NUCLEOTIDE SEQUENCE</scope>
</reference>
<dbReference type="AlphaFoldDB" id="A0A9P0MLP0"/>
<protein>
    <submittedName>
        <fullName evidence="1">Uncharacterized protein</fullName>
    </submittedName>
</protein>
<evidence type="ECO:0000313" key="1">
    <source>
        <dbReference type="EMBL" id="CAH1395981.1"/>
    </source>
</evidence>
<accession>A0A9P0MLP0</accession>
<sequence>MYFNLKKLQRLKFHFSEEVVFRHSIICVQQPFNLLFQEYSWHLRGRYPCISFWVIPLF</sequence>
<dbReference type="Proteomes" id="UP001152798">
    <property type="component" value="Chromosome 3"/>
</dbReference>
<gene>
    <name evidence="1" type="ORF">NEZAVI_LOCUS6141</name>
</gene>
<evidence type="ECO:0000313" key="2">
    <source>
        <dbReference type="Proteomes" id="UP001152798"/>
    </source>
</evidence>
<keyword evidence="2" id="KW-1185">Reference proteome</keyword>
<proteinExistence type="predicted"/>
<name>A0A9P0MLP0_NEZVI</name>